<comment type="caution">
    <text evidence="3">The sequence shown here is derived from an EMBL/GenBank/DDBJ whole genome shotgun (WGS) entry which is preliminary data.</text>
</comment>
<name>A0A5J4PED7_9ZZZZ</name>
<keyword evidence="1" id="KW-1133">Transmembrane helix</keyword>
<organism evidence="3">
    <name type="scientific">termite gut metagenome</name>
    <dbReference type="NCBI Taxonomy" id="433724"/>
    <lineage>
        <taxon>unclassified sequences</taxon>
        <taxon>metagenomes</taxon>
        <taxon>organismal metagenomes</taxon>
    </lineage>
</organism>
<dbReference type="PANTHER" id="PTHR43185:SF1">
    <property type="entry name" value="FE(2+) TRANSPORTER FEOB"/>
    <property type="match status" value="1"/>
</dbReference>
<dbReference type="GO" id="GO:0005886">
    <property type="term" value="C:plasma membrane"/>
    <property type="evidence" value="ECO:0007669"/>
    <property type="project" value="TreeGrafter"/>
</dbReference>
<feature type="transmembrane region" description="Helical" evidence="1">
    <location>
        <begin position="7"/>
        <end position="24"/>
    </location>
</feature>
<dbReference type="AlphaFoldDB" id="A0A5J4PED7"/>
<dbReference type="GO" id="GO:0015093">
    <property type="term" value="F:ferrous iron transmembrane transporter activity"/>
    <property type="evidence" value="ECO:0007669"/>
    <property type="project" value="TreeGrafter"/>
</dbReference>
<sequence>VQYLRKMGGIIMLASVIIWFLGYYPNHNEYKTVPEQQENSYIGRVGKAIEPVLKPLGFDWKLGIGLLTGMGAKELVVSSLGVLYANDAETDAVSLAERIPITPLVAFCYMLFSLIYFPCIASFVAIKHESGSWKWAVFTAVYTTLLAWVVSFSVYQIGGWFV</sequence>
<feature type="transmembrane region" description="Helical" evidence="1">
    <location>
        <begin position="135"/>
        <end position="157"/>
    </location>
</feature>
<dbReference type="InterPro" id="IPR050860">
    <property type="entry name" value="FeoB_GTPase"/>
</dbReference>
<gene>
    <name evidence="3" type="ORF">EZS27_040637</name>
</gene>
<evidence type="ECO:0000259" key="2">
    <source>
        <dbReference type="Pfam" id="PF07670"/>
    </source>
</evidence>
<evidence type="ECO:0000313" key="3">
    <source>
        <dbReference type="EMBL" id="KAA6307692.1"/>
    </source>
</evidence>
<protein>
    <submittedName>
        <fullName evidence="3">Ferrous iron transport protein B</fullName>
    </submittedName>
</protein>
<dbReference type="InterPro" id="IPR011642">
    <property type="entry name" value="Gate_dom"/>
</dbReference>
<keyword evidence="1" id="KW-0812">Transmembrane</keyword>
<dbReference type="EMBL" id="SNRY01008989">
    <property type="protein sequence ID" value="KAA6307692.1"/>
    <property type="molecule type" value="Genomic_DNA"/>
</dbReference>
<proteinExistence type="predicted"/>
<evidence type="ECO:0000256" key="1">
    <source>
        <dbReference type="SAM" id="Phobius"/>
    </source>
</evidence>
<accession>A0A5J4PED7</accession>
<dbReference type="Pfam" id="PF07670">
    <property type="entry name" value="Gate"/>
    <property type="match status" value="1"/>
</dbReference>
<dbReference type="PANTHER" id="PTHR43185">
    <property type="entry name" value="FERROUS IRON TRANSPORT PROTEIN B"/>
    <property type="match status" value="1"/>
</dbReference>
<feature type="non-terminal residue" evidence="3">
    <location>
        <position position="1"/>
    </location>
</feature>
<feature type="domain" description="Nucleoside transporter/FeoB GTPase Gate" evidence="2">
    <location>
        <begin position="5"/>
        <end position="133"/>
    </location>
</feature>
<feature type="transmembrane region" description="Helical" evidence="1">
    <location>
        <begin position="104"/>
        <end position="126"/>
    </location>
</feature>
<keyword evidence="1" id="KW-0472">Membrane</keyword>
<reference evidence="3" key="1">
    <citation type="submission" date="2019-03" db="EMBL/GenBank/DDBJ databases">
        <title>Single cell metagenomics reveals metabolic interactions within the superorganism composed of flagellate Streblomastix strix and complex community of Bacteroidetes bacteria on its surface.</title>
        <authorList>
            <person name="Treitli S.C."/>
            <person name="Kolisko M."/>
            <person name="Husnik F."/>
            <person name="Keeling P."/>
            <person name="Hampl V."/>
        </authorList>
    </citation>
    <scope>NUCLEOTIDE SEQUENCE</scope>
    <source>
        <strain evidence="3">STM</strain>
    </source>
</reference>